<evidence type="ECO:0000313" key="8">
    <source>
        <dbReference type="EMBL" id="ABM29912.1"/>
    </source>
</evidence>
<dbReference type="HOGENOM" id="CLU_018816_2_1_7"/>
<dbReference type="SUPFAM" id="SSF111369">
    <property type="entry name" value="HlyD-like secretion proteins"/>
    <property type="match status" value="1"/>
</dbReference>
<dbReference type="Pfam" id="PF25944">
    <property type="entry name" value="Beta-barrel_RND"/>
    <property type="match status" value="1"/>
</dbReference>
<dbReference type="InterPro" id="IPR058627">
    <property type="entry name" value="MdtA-like_C"/>
</dbReference>
<feature type="domain" description="Multidrug resistance protein MdtA-like alpha-helical hairpin" evidence="4">
    <location>
        <begin position="106"/>
        <end position="175"/>
    </location>
</feature>
<dbReference type="Gene3D" id="1.10.287.470">
    <property type="entry name" value="Helix hairpin bin"/>
    <property type="match status" value="1"/>
</dbReference>
<dbReference type="PROSITE" id="PS51257">
    <property type="entry name" value="PROKAR_LIPOPROTEIN"/>
    <property type="match status" value="1"/>
</dbReference>
<sequence length="394" mass="41854">MALRFFMGQRVLPFVLVVAMMAALTGCKEEAQKGAPPAPLVEVKTITAGDVPVTSEYVAQTAGSREVEVRARVTGILLKRTYTEGRPIKKGALMFEIDPDTYKAALDQAEGQLAQEQARLSRARLERDRVLALYADNAVSQKDRDDAVTEFDSASAAVKVAQARVKEARINLGYTRVDAPIAGVTSKEVRSEGSLVSPSADGSLLTTITRLDPLYVNFGVPGTEMSSLRRLIESGKAEMPADGLAVQLTLPDGTVYARTGKITFTDKQVDQTTGTVRSRAEFPNPEAEVMPGQFVRAKVLGLVLKNAIIVPQRAVLETQKGPMVYVVGSDMVANLRPVVVAEALGGDYLIEKGLSGGETIIVEGIIKARPGQPVRVAQPANGAAPAAAQPGAAS</sequence>
<accession>A0A0H3AC62</accession>
<protein>
    <submittedName>
        <fullName evidence="8">Efflux transporter, RND family, MFP subunit</fullName>
    </submittedName>
</protein>
<feature type="domain" description="Multidrug resistance protein MdtA-like barrel-sandwich hybrid" evidence="5">
    <location>
        <begin position="65"/>
        <end position="205"/>
    </location>
</feature>
<dbReference type="InterPro" id="IPR058626">
    <property type="entry name" value="MdtA-like_b-barrel"/>
</dbReference>
<comment type="similarity">
    <text evidence="2">Belongs to the membrane fusion protein (MFP) (TC 8.A.1) family.</text>
</comment>
<dbReference type="NCBIfam" id="TIGR01730">
    <property type="entry name" value="RND_mfp"/>
    <property type="match status" value="1"/>
</dbReference>
<gene>
    <name evidence="8" type="ordered locus">Dvul_2901</name>
</gene>
<dbReference type="Pfam" id="PF25917">
    <property type="entry name" value="BSH_RND"/>
    <property type="match status" value="1"/>
</dbReference>
<dbReference type="InterPro" id="IPR006143">
    <property type="entry name" value="RND_pump_MFP"/>
</dbReference>
<feature type="signal peptide" evidence="3">
    <location>
        <begin position="1"/>
        <end position="22"/>
    </location>
</feature>
<dbReference type="RefSeq" id="WP_010937371.1">
    <property type="nucleotide sequence ID" value="NC_008751.1"/>
</dbReference>
<dbReference type="PANTHER" id="PTHR30158">
    <property type="entry name" value="ACRA/E-RELATED COMPONENT OF DRUG EFFLUX TRANSPORTER"/>
    <property type="match status" value="1"/>
</dbReference>
<keyword evidence="3" id="KW-0732">Signal</keyword>
<dbReference type="GO" id="GO:0022857">
    <property type="term" value="F:transmembrane transporter activity"/>
    <property type="evidence" value="ECO:0007669"/>
    <property type="project" value="InterPro"/>
</dbReference>
<dbReference type="Gene3D" id="2.40.50.100">
    <property type="match status" value="1"/>
</dbReference>
<evidence type="ECO:0000259" key="5">
    <source>
        <dbReference type="Pfam" id="PF25917"/>
    </source>
</evidence>
<evidence type="ECO:0000259" key="4">
    <source>
        <dbReference type="Pfam" id="PF25876"/>
    </source>
</evidence>
<reference evidence="9" key="1">
    <citation type="journal article" date="2009" name="Environ. Microbiol.">
        <title>Contribution of mobile genetic elements to Desulfovibrio vulgaris genome plasticity.</title>
        <authorList>
            <person name="Walker C.B."/>
            <person name="Stolyar S."/>
            <person name="Chivian D."/>
            <person name="Pinel N."/>
            <person name="Gabster J.A."/>
            <person name="Dehal P.S."/>
            <person name="He Z."/>
            <person name="Yang Z.K."/>
            <person name="Yen H.C."/>
            <person name="Zhou J."/>
            <person name="Wall J.D."/>
            <person name="Hazen T.C."/>
            <person name="Arkin A.P."/>
            <person name="Stahl D.A."/>
        </authorList>
    </citation>
    <scope>NUCLEOTIDE SEQUENCE [LARGE SCALE GENOMIC DNA]</scope>
    <source>
        <strain evidence="9">DP4</strain>
    </source>
</reference>
<comment type="subcellular location">
    <subcellularLocation>
        <location evidence="1">Cell envelope</location>
    </subcellularLocation>
</comment>
<feature type="domain" description="Multidrug resistance protein MdtA-like C-terminal permuted SH3" evidence="7">
    <location>
        <begin position="306"/>
        <end position="365"/>
    </location>
</feature>
<dbReference type="InterPro" id="IPR058624">
    <property type="entry name" value="MdtA-like_HH"/>
</dbReference>
<feature type="chain" id="PRO_5002604201" evidence="3">
    <location>
        <begin position="23"/>
        <end position="394"/>
    </location>
</feature>
<evidence type="ECO:0000256" key="2">
    <source>
        <dbReference type="ARBA" id="ARBA00009477"/>
    </source>
</evidence>
<dbReference type="SMR" id="A0A0H3AC62"/>
<dbReference type="KEGG" id="dvl:Dvul_2901"/>
<dbReference type="GO" id="GO:0046677">
    <property type="term" value="P:response to antibiotic"/>
    <property type="evidence" value="ECO:0007669"/>
    <property type="project" value="TreeGrafter"/>
</dbReference>
<evidence type="ECO:0000259" key="6">
    <source>
        <dbReference type="Pfam" id="PF25944"/>
    </source>
</evidence>
<dbReference type="Pfam" id="PF25967">
    <property type="entry name" value="RND-MFP_C"/>
    <property type="match status" value="1"/>
</dbReference>
<proteinExistence type="inferred from homology"/>
<dbReference type="Pfam" id="PF25876">
    <property type="entry name" value="HH_MFP_RND"/>
    <property type="match status" value="1"/>
</dbReference>
<dbReference type="InterPro" id="IPR058625">
    <property type="entry name" value="MdtA-like_BSH"/>
</dbReference>
<dbReference type="AlphaFoldDB" id="A0A0H3AC62"/>
<dbReference type="GO" id="GO:0005886">
    <property type="term" value="C:plasma membrane"/>
    <property type="evidence" value="ECO:0007669"/>
    <property type="project" value="TreeGrafter"/>
</dbReference>
<evidence type="ECO:0000313" key="9">
    <source>
        <dbReference type="Proteomes" id="UP000009173"/>
    </source>
</evidence>
<name>A0A0H3AC62_NITV4</name>
<evidence type="ECO:0000256" key="3">
    <source>
        <dbReference type="SAM" id="SignalP"/>
    </source>
</evidence>
<organism evidence="8 9">
    <name type="scientific">Nitratidesulfovibrio vulgaris (strain DP4)</name>
    <name type="common">Desulfovibrio vulgaris</name>
    <dbReference type="NCBI Taxonomy" id="391774"/>
    <lineage>
        <taxon>Bacteria</taxon>
        <taxon>Pseudomonadati</taxon>
        <taxon>Thermodesulfobacteriota</taxon>
        <taxon>Desulfovibrionia</taxon>
        <taxon>Desulfovibrionales</taxon>
        <taxon>Desulfovibrionaceae</taxon>
        <taxon>Nitratidesulfovibrio</taxon>
    </lineage>
</organism>
<evidence type="ECO:0000259" key="7">
    <source>
        <dbReference type="Pfam" id="PF25967"/>
    </source>
</evidence>
<dbReference type="EMBL" id="CP000527">
    <property type="protein sequence ID" value="ABM29912.1"/>
    <property type="molecule type" value="Genomic_DNA"/>
</dbReference>
<dbReference type="Proteomes" id="UP000009173">
    <property type="component" value="Chromosome"/>
</dbReference>
<evidence type="ECO:0000256" key="1">
    <source>
        <dbReference type="ARBA" id="ARBA00004196"/>
    </source>
</evidence>
<dbReference type="GO" id="GO:0030313">
    <property type="term" value="C:cell envelope"/>
    <property type="evidence" value="ECO:0007669"/>
    <property type="project" value="UniProtKB-SubCell"/>
</dbReference>
<feature type="domain" description="Multidrug resistance protein MdtA-like beta-barrel" evidence="6">
    <location>
        <begin position="213"/>
        <end position="299"/>
    </location>
</feature>
<dbReference type="Gene3D" id="2.40.420.20">
    <property type="match status" value="1"/>
</dbReference>
<dbReference type="Gene3D" id="2.40.30.170">
    <property type="match status" value="1"/>
</dbReference>